<accession>A0A1S3EHM3</accession>
<dbReference type="PaxDb" id="3827-XP_004514425.1"/>
<protein>
    <submittedName>
        <fullName evidence="3">Uncharacterized protein LOC101497834 isoform X1</fullName>
    </submittedName>
</protein>
<dbReference type="KEGG" id="cam:101497834"/>
<organism evidence="2 3">
    <name type="scientific">Cicer arietinum</name>
    <name type="common">Chickpea</name>
    <name type="synonym">Garbanzo</name>
    <dbReference type="NCBI Taxonomy" id="3827"/>
    <lineage>
        <taxon>Eukaryota</taxon>
        <taxon>Viridiplantae</taxon>
        <taxon>Streptophyta</taxon>
        <taxon>Embryophyta</taxon>
        <taxon>Tracheophyta</taxon>
        <taxon>Spermatophyta</taxon>
        <taxon>Magnoliopsida</taxon>
        <taxon>eudicotyledons</taxon>
        <taxon>Gunneridae</taxon>
        <taxon>Pentapetalae</taxon>
        <taxon>rosids</taxon>
        <taxon>fabids</taxon>
        <taxon>Fabales</taxon>
        <taxon>Fabaceae</taxon>
        <taxon>Papilionoideae</taxon>
        <taxon>50 kb inversion clade</taxon>
        <taxon>NPAAA clade</taxon>
        <taxon>Hologalegina</taxon>
        <taxon>IRL clade</taxon>
        <taxon>Cicereae</taxon>
        <taxon>Cicer</taxon>
    </lineage>
</organism>
<gene>
    <name evidence="3" type="primary">LOC101497834</name>
</gene>
<reference evidence="3" key="1">
    <citation type="submission" date="2025-08" db="UniProtKB">
        <authorList>
            <consortium name="RefSeq"/>
        </authorList>
    </citation>
    <scope>IDENTIFICATION</scope>
    <source>
        <tissue evidence="3">Etiolated seedlings</tissue>
    </source>
</reference>
<evidence type="ECO:0000313" key="3">
    <source>
        <dbReference type="RefSeq" id="XP_004514426.1"/>
    </source>
</evidence>
<dbReference type="GeneID" id="101497834"/>
<dbReference type="AlphaFoldDB" id="A0A1S3EHM3"/>
<evidence type="ECO:0000256" key="1">
    <source>
        <dbReference type="SAM" id="MobiDB-lite"/>
    </source>
</evidence>
<name>A0A1S3EHM3_CICAR</name>
<feature type="region of interest" description="Disordered" evidence="1">
    <location>
        <begin position="1"/>
        <end position="24"/>
    </location>
</feature>
<proteinExistence type="predicted"/>
<dbReference type="Proteomes" id="UP000087171">
    <property type="component" value="Unplaced"/>
</dbReference>
<dbReference type="OrthoDB" id="899at2759"/>
<evidence type="ECO:0000313" key="2">
    <source>
        <dbReference type="Proteomes" id="UP000087171"/>
    </source>
</evidence>
<sequence>MSPAKGSRLENSWIKRPTNSSSRVTNFPRKRVIDELSHQNVMNQVGLSTNWRKHPKIIYSRKWIRNEISKMIRGFPIDNKRLAPILEYFLYLSATSKEDYMNNVTLNQRVQLLLDAGIADYNGMPKEGPSTFLLFMSSCLVCVTVVHQSRHLLIRMFSVTTLFQAVEAIFLSNMQIIVCFK</sequence>
<dbReference type="RefSeq" id="XP_004514426.1">
    <property type="nucleotide sequence ID" value="XM_004514369.3"/>
</dbReference>
<keyword evidence="2" id="KW-1185">Reference proteome</keyword>